<sequence length="494" mass="54279">MWNLVQSWFGSKESTTTGKGTNEVPSTPKLVPTSKILIVGSGCFGVSTALHLLKRGYKDVTIIDRAPTLPAIDAASTDINKIIRSSYEDKFYTDLAREAIECWKDRKTWGENYRESGVLVFGTGVSQYVDSAFQNDLESGARVKKLKNPRPLGESRLTSGNGHAYQPHDTITLEELFHSEIPLGACASESDGFLNADGGWADAEGGVARAMELVQELGGKFVPGKEVSKLKKSGSITKGVSCKDGTEYSADLVILATGSWTASAFPELNLGFRCFATGQSVATVKLTPEEAERYRNIPVLLDFGLSGFYCFPPNKDNLMKFSRHFGGVANFKAIIDAPNIDAKGSNISTPRTYMSDGEDGLKIPKSEALILRERLQEWFPELGKKEFYSTRLCWYTDSPDSDWIIDVHPDDSGLALITSGSGHGYKFLPVIGRLVVDRIEGRMSPEIRRKFAINRSIDETRTYRDGAIITVLNTEELCGPLELKSSSEDVVPRP</sequence>
<comment type="cofactor">
    <cofactor evidence="1">
        <name>FAD</name>
        <dbReference type="ChEBI" id="CHEBI:57692"/>
    </cofactor>
</comment>
<dbReference type="GO" id="GO:0008115">
    <property type="term" value="F:sarcosine oxidase activity"/>
    <property type="evidence" value="ECO:0007669"/>
    <property type="project" value="TreeGrafter"/>
</dbReference>
<proteinExistence type="inferred from homology"/>
<name>A0A286UXB6_9AGAM</name>
<dbReference type="PANTHER" id="PTHR10961">
    <property type="entry name" value="PEROXISOMAL SARCOSINE OXIDASE"/>
    <property type="match status" value="1"/>
</dbReference>
<evidence type="ECO:0000256" key="3">
    <source>
        <dbReference type="ARBA" id="ARBA00022630"/>
    </source>
</evidence>
<keyword evidence="3" id="KW-0285">Flavoprotein</keyword>
<reference evidence="8 9" key="1">
    <citation type="journal article" date="2017" name="Mol. Ecol.">
        <title>Comparative and population genomic landscape of Phellinus noxius: A hypervariable fungus causing root rot in trees.</title>
        <authorList>
            <person name="Chung C.L."/>
            <person name="Lee T.J."/>
            <person name="Akiba M."/>
            <person name="Lee H.H."/>
            <person name="Kuo T.H."/>
            <person name="Liu D."/>
            <person name="Ke H.M."/>
            <person name="Yokoi T."/>
            <person name="Roa M.B."/>
            <person name="Lu M.J."/>
            <person name="Chang Y.Y."/>
            <person name="Ann P.J."/>
            <person name="Tsai J.N."/>
            <person name="Chen C.Y."/>
            <person name="Tzean S.S."/>
            <person name="Ota Y."/>
            <person name="Hattori T."/>
            <person name="Sahashi N."/>
            <person name="Liou R.F."/>
            <person name="Kikuchi T."/>
            <person name="Tsai I.J."/>
        </authorList>
    </citation>
    <scope>NUCLEOTIDE SEQUENCE [LARGE SCALE GENOMIC DNA]</scope>
    <source>
        <strain evidence="8 9">FFPRI411160</strain>
    </source>
</reference>
<keyword evidence="4" id="KW-0274">FAD</keyword>
<keyword evidence="9" id="KW-1185">Reference proteome</keyword>
<dbReference type="InterPro" id="IPR045170">
    <property type="entry name" value="MTOX"/>
</dbReference>
<dbReference type="Gene3D" id="3.50.50.60">
    <property type="entry name" value="FAD/NAD(P)-binding domain"/>
    <property type="match status" value="1"/>
</dbReference>
<comment type="caution">
    <text evidence="8">The sequence shown here is derived from an EMBL/GenBank/DDBJ whole genome shotgun (WGS) entry which is preliminary data.</text>
</comment>
<evidence type="ECO:0000256" key="6">
    <source>
        <dbReference type="SAM" id="MobiDB-lite"/>
    </source>
</evidence>
<evidence type="ECO:0000313" key="9">
    <source>
        <dbReference type="Proteomes" id="UP000217199"/>
    </source>
</evidence>
<dbReference type="InterPro" id="IPR036188">
    <property type="entry name" value="FAD/NAD-bd_sf"/>
</dbReference>
<evidence type="ECO:0000256" key="4">
    <source>
        <dbReference type="ARBA" id="ARBA00022827"/>
    </source>
</evidence>
<evidence type="ECO:0000313" key="8">
    <source>
        <dbReference type="EMBL" id="PAV24237.1"/>
    </source>
</evidence>
<dbReference type="InterPro" id="IPR006076">
    <property type="entry name" value="FAD-dep_OxRdtase"/>
</dbReference>
<dbReference type="GO" id="GO:0050660">
    <property type="term" value="F:flavin adenine dinucleotide binding"/>
    <property type="evidence" value="ECO:0007669"/>
    <property type="project" value="InterPro"/>
</dbReference>
<accession>A0A286UXB6</accession>
<dbReference type="OrthoDB" id="2219495at2759"/>
<dbReference type="Gene3D" id="3.30.9.10">
    <property type="entry name" value="D-Amino Acid Oxidase, subunit A, domain 2"/>
    <property type="match status" value="1"/>
</dbReference>
<dbReference type="AlphaFoldDB" id="A0A286UXB6"/>
<gene>
    <name evidence="8" type="ORF">PNOK_0130500</name>
</gene>
<evidence type="ECO:0000256" key="1">
    <source>
        <dbReference type="ARBA" id="ARBA00001974"/>
    </source>
</evidence>
<dbReference type="STRING" id="2282107.A0A286UXB6"/>
<organism evidence="8 9">
    <name type="scientific">Pyrrhoderma noxium</name>
    <dbReference type="NCBI Taxonomy" id="2282107"/>
    <lineage>
        <taxon>Eukaryota</taxon>
        <taxon>Fungi</taxon>
        <taxon>Dikarya</taxon>
        <taxon>Basidiomycota</taxon>
        <taxon>Agaricomycotina</taxon>
        <taxon>Agaricomycetes</taxon>
        <taxon>Hymenochaetales</taxon>
        <taxon>Hymenochaetaceae</taxon>
        <taxon>Pyrrhoderma</taxon>
    </lineage>
</organism>
<dbReference type="InParanoid" id="A0A286UXB6"/>
<protein>
    <submittedName>
        <fullName evidence="8">FAD dependent oxidoreductase</fullName>
    </submittedName>
</protein>
<dbReference type="Proteomes" id="UP000217199">
    <property type="component" value="Unassembled WGS sequence"/>
</dbReference>
<dbReference type="FunCoup" id="A0A286UXB6">
    <property type="interactions" value="120"/>
</dbReference>
<evidence type="ECO:0000256" key="2">
    <source>
        <dbReference type="ARBA" id="ARBA00010989"/>
    </source>
</evidence>
<dbReference type="EMBL" id="NBII01000001">
    <property type="protein sequence ID" value="PAV24237.1"/>
    <property type="molecule type" value="Genomic_DNA"/>
</dbReference>
<dbReference type="PANTHER" id="PTHR10961:SF46">
    <property type="entry name" value="PEROXISOMAL SARCOSINE OXIDASE"/>
    <property type="match status" value="1"/>
</dbReference>
<dbReference type="SUPFAM" id="SSF51905">
    <property type="entry name" value="FAD/NAD(P)-binding domain"/>
    <property type="match status" value="1"/>
</dbReference>
<feature type="domain" description="FAD dependent oxidoreductase" evidence="7">
    <location>
        <begin position="35"/>
        <end position="438"/>
    </location>
</feature>
<evidence type="ECO:0000259" key="7">
    <source>
        <dbReference type="Pfam" id="PF01266"/>
    </source>
</evidence>
<comment type="similarity">
    <text evidence="2">Belongs to the MSOX/MTOX family.</text>
</comment>
<feature type="region of interest" description="Disordered" evidence="6">
    <location>
        <begin position="1"/>
        <end position="25"/>
    </location>
</feature>
<dbReference type="Pfam" id="PF01266">
    <property type="entry name" value="DAO"/>
    <property type="match status" value="1"/>
</dbReference>
<keyword evidence="5" id="KW-0560">Oxidoreductase</keyword>
<evidence type="ECO:0000256" key="5">
    <source>
        <dbReference type="ARBA" id="ARBA00023002"/>
    </source>
</evidence>
<feature type="compositionally biased region" description="Low complexity" evidence="6">
    <location>
        <begin position="10"/>
        <end position="21"/>
    </location>
</feature>